<dbReference type="Gene3D" id="2.160.20.10">
    <property type="entry name" value="Single-stranded right-handed beta-helix, Pectin lyase-like"/>
    <property type="match status" value="1"/>
</dbReference>
<dbReference type="InterPro" id="IPR012334">
    <property type="entry name" value="Pectin_lyas_fold"/>
</dbReference>
<protein>
    <recommendedName>
        <fullName evidence="3">DUF676 domain-containing protein</fullName>
    </recommendedName>
</protein>
<dbReference type="Gene3D" id="3.40.50.1820">
    <property type="entry name" value="alpha/beta hydrolase"/>
    <property type="match status" value="1"/>
</dbReference>
<feature type="non-terminal residue" evidence="1">
    <location>
        <position position="1462"/>
    </location>
</feature>
<keyword evidence="2" id="KW-1185">Reference proteome</keyword>
<comment type="caution">
    <text evidence="1">The sequence shown here is derived from an EMBL/GenBank/DDBJ whole genome shotgun (WGS) entry which is preliminary data.</text>
</comment>
<dbReference type="SUPFAM" id="SSF53474">
    <property type="entry name" value="alpha/beta-Hydrolases"/>
    <property type="match status" value="1"/>
</dbReference>
<dbReference type="InterPro" id="IPR011050">
    <property type="entry name" value="Pectin_lyase_fold/virulence"/>
</dbReference>
<dbReference type="RefSeq" id="WP_281353109.1">
    <property type="nucleotide sequence ID" value="NZ_SMLW01000478.1"/>
</dbReference>
<proteinExistence type="predicted"/>
<organism evidence="1 2">
    <name type="scientific">Fulvivirga kasyanovii</name>
    <dbReference type="NCBI Taxonomy" id="396812"/>
    <lineage>
        <taxon>Bacteria</taxon>
        <taxon>Pseudomonadati</taxon>
        <taxon>Bacteroidota</taxon>
        <taxon>Cytophagia</taxon>
        <taxon>Cytophagales</taxon>
        <taxon>Fulvivirgaceae</taxon>
        <taxon>Fulvivirga</taxon>
    </lineage>
</organism>
<dbReference type="SUPFAM" id="SSF51126">
    <property type="entry name" value="Pectin lyase-like"/>
    <property type="match status" value="1"/>
</dbReference>
<dbReference type="InterPro" id="IPR059226">
    <property type="entry name" value="Choice_anch_Q_dom"/>
</dbReference>
<dbReference type="InterPro" id="IPR029058">
    <property type="entry name" value="AB_hydrolase_fold"/>
</dbReference>
<dbReference type="NCBIfam" id="NF041518">
    <property type="entry name" value="choice_anch_Q"/>
    <property type="match status" value="1"/>
</dbReference>
<accession>A0ABW9RM67</accession>
<dbReference type="EMBL" id="SMLW01000478">
    <property type="protein sequence ID" value="MTI25045.1"/>
    <property type="molecule type" value="Genomic_DNA"/>
</dbReference>
<sequence length="1462" mass="159551">MKQFYGHLPATFNVKRLVFLVIAIFSLCVCAEAQEKSNYVKNRSDFERLTNILLSGKIDSTEFVSRVKTSGNHRNRSITNSDHQTQTQVLATGQVYYVNSSSPGGNGLSWATAFRDLQSALEAATSGDQIWVAAGTYKPTATNTRSIAFELKGGMSLYGGFSGGESSIAERDWKSNPTVLSGEIGGPGLTDNSDHVIKCTTGSNIVFDGFIVEKGYASQSYYGGGMYCSGVGSMKIQHCVFRNNYANYHGGGIYILNSAVDVVNSEFYDNQTISYDGGGYFATGSQPKKIIGSLFHHNQSGRAGGAIENYNSTLQVVNTTVVDNVAHGAYGNGLASWSGTANVYNSIFHQNSTTVRNLSRLGGGYIYVYHSLVQFGSYTSGTNVLLNVDPLLEDPANGNYRLQSASPCIDSGTSDTTNWKLPDSDLDGQPRVFNNRVDMGAYEKGEENAVQTQLSHIFGALDQSYIHTGILTDFGIDLADQTLFDGVVRPENIMDMNSWRALYGSLLSSSINPSSKLIHLKTINQELEDLWETYDRNNRMVDIAVLFAAYQTLRSDAISENLIAESDGRLYDVPGRTESPYTTAYAFAAAPNLEYDEDGKVTFVLRSGLFVNSSGKTFSSFQVDFGDGAGYQTLTMDTPYTVNYSSEGTKTLKFKTRFTDGSTWYSHSNFRVLSASSAMPALRFDGTGDHTYIFPRSADAQCPEPGFPDPEAWEGSFSGATVTVEYGNPRANTNPGCNPEFIRPLIVVEGYDPSKFSAFEITNWDYEDIAINILSRGVNGNLNILLSTGNTFNEELEAAGYDLIFVDFKDGTGDIIRNAYLLENVIRWVNAHKINNAEGNREENVVLGQSMGGMVARYAVCDMEKRMMNDPANNPDHETRLLVTHDAPHRGANVPLGFQALVNELAPMKLDKIGLVTYGSTGAIIGSFLEMKDIVPALDQAQQLLNEPASQQMLVVQDGRNNTFLEGDYRNMVTFPSGYAPTFNMIALANGSECGEGQEFVQPGDELFYADANLYVNRLLFFLGVETAGANASVQPGLGVITRSALYALAPFTGKHWKTSYIVRAAPSSGTNQAFYGKIDFQKKILFLINLNIKLFEKSRNSEAGALPWDSAPGGYYSLRDVQGRIPSNPDINAYPLIDANLTVRLVDAFDFVPTVSALDIDATPIPKASLSSPYNGGINYQYPSRFANFISQERNPGEVNGSEHNSRHIQFTPRNAQWLLNEMEGVPDNNLNCSADCEPDGISVLGSATICSQETYTVDNLPDGYAISWANNGLSYVSGQNTLNYTVQANTATTNPWVEAILTGTCTMHYRKELVLGGDGIAYADLTIEGPDAVCPNEWYMFRADNQSAIAITEYDWIFPFGWTIVDQHDEAYYSKVTVSTPSQVSNGDGVDLTVLNICGTYQPEWYKAIDAYYACPSSASVSLYPNPADEYIEVSETTLSAQASLVLSGTDSNAGTGSSS</sequence>
<evidence type="ECO:0000313" key="2">
    <source>
        <dbReference type="Proteomes" id="UP000798808"/>
    </source>
</evidence>
<gene>
    <name evidence="1" type="ORF">E1163_08845</name>
</gene>
<evidence type="ECO:0000313" key="1">
    <source>
        <dbReference type="EMBL" id="MTI25045.1"/>
    </source>
</evidence>
<dbReference type="Proteomes" id="UP000798808">
    <property type="component" value="Unassembled WGS sequence"/>
</dbReference>
<name>A0ABW9RM67_9BACT</name>
<reference evidence="1 2" key="1">
    <citation type="submission" date="2019-02" db="EMBL/GenBank/DDBJ databases">
        <authorList>
            <person name="Goldberg S.R."/>
            <person name="Haltli B.A."/>
            <person name="Correa H."/>
            <person name="Russell K.G."/>
        </authorList>
    </citation>
    <scope>NUCLEOTIDE SEQUENCE [LARGE SCALE GENOMIC DNA]</scope>
    <source>
        <strain evidence="1 2">JCM 16186</strain>
    </source>
</reference>
<evidence type="ECO:0008006" key="3">
    <source>
        <dbReference type="Google" id="ProtNLM"/>
    </source>
</evidence>